<dbReference type="GO" id="GO:0004805">
    <property type="term" value="F:trehalose-phosphatase activity"/>
    <property type="evidence" value="ECO:0007669"/>
    <property type="project" value="UniProtKB-EC"/>
</dbReference>
<protein>
    <recommendedName>
        <fullName evidence="3">Trehalose 6-phosphate phosphatase</fullName>
        <ecNumber evidence="3">3.1.3.12</ecNumber>
    </recommendedName>
</protein>
<evidence type="ECO:0000313" key="5">
    <source>
        <dbReference type="EMBL" id="RWU82692.1"/>
    </source>
</evidence>
<comment type="cofactor">
    <cofactor evidence="3">
        <name>Mg(2+)</name>
        <dbReference type="ChEBI" id="CHEBI:18420"/>
    </cofactor>
</comment>
<evidence type="ECO:0000256" key="1">
    <source>
        <dbReference type="ARBA" id="ARBA00022801"/>
    </source>
</evidence>
<dbReference type="InterPro" id="IPR003337">
    <property type="entry name" value="Trehalose_PPase"/>
</dbReference>
<gene>
    <name evidence="5" type="primary">otsB</name>
    <name evidence="5" type="ORF">CWN80_11065</name>
</gene>
<dbReference type="GO" id="GO:0005992">
    <property type="term" value="P:trehalose biosynthetic process"/>
    <property type="evidence" value="ECO:0007669"/>
    <property type="project" value="UniProtKB-UniPathway"/>
</dbReference>
<organism evidence="5 6">
    <name type="scientific">Janibacter hoylei PVAS-1</name>
    <dbReference type="NCBI Taxonomy" id="1210046"/>
    <lineage>
        <taxon>Bacteria</taxon>
        <taxon>Bacillati</taxon>
        <taxon>Actinomycetota</taxon>
        <taxon>Actinomycetes</taxon>
        <taxon>Micrococcales</taxon>
        <taxon>Intrasporangiaceae</taxon>
        <taxon>Janibacter</taxon>
    </lineage>
</organism>
<comment type="similarity">
    <text evidence="3">Belongs to the trehalose phosphatase family.</text>
</comment>
<dbReference type="EC" id="3.1.3.12" evidence="3"/>
<name>A0A444B2X1_9MICO</name>
<dbReference type="InterPro" id="IPR044651">
    <property type="entry name" value="OTSB-like"/>
</dbReference>
<comment type="catalytic activity">
    <reaction evidence="3">
        <text>alpha,alpha-trehalose 6-phosphate + H2O = alpha,alpha-trehalose + phosphate</text>
        <dbReference type="Rhea" id="RHEA:23420"/>
        <dbReference type="ChEBI" id="CHEBI:15377"/>
        <dbReference type="ChEBI" id="CHEBI:16551"/>
        <dbReference type="ChEBI" id="CHEBI:43474"/>
        <dbReference type="ChEBI" id="CHEBI:58429"/>
        <dbReference type="EC" id="3.1.3.12"/>
    </reaction>
</comment>
<evidence type="ECO:0000256" key="3">
    <source>
        <dbReference type="RuleBase" id="RU361117"/>
    </source>
</evidence>
<evidence type="ECO:0000313" key="6">
    <source>
        <dbReference type="Proteomes" id="UP000288711"/>
    </source>
</evidence>
<dbReference type="PANTHER" id="PTHR43768">
    <property type="entry name" value="TREHALOSE 6-PHOSPHATE PHOSPHATASE"/>
    <property type="match status" value="1"/>
</dbReference>
<keyword evidence="3" id="KW-0460">Magnesium</keyword>
<dbReference type="Gene3D" id="3.30.70.1020">
    <property type="entry name" value="Trehalose-6-phosphate phosphatase related protein, domain 2"/>
    <property type="match status" value="1"/>
</dbReference>
<comment type="caution">
    <text evidence="5">The sequence shown here is derived from an EMBL/GenBank/DDBJ whole genome shotgun (WGS) entry which is preliminary data.</text>
</comment>
<keyword evidence="6" id="KW-1185">Reference proteome</keyword>
<dbReference type="Gene3D" id="3.40.50.1000">
    <property type="entry name" value="HAD superfamily/HAD-like"/>
    <property type="match status" value="1"/>
</dbReference>
<dbReference type="EMBL" id="PIPF01000010">
    <property type="protein sequence ID" value="RWU82692.1"/>
    <property type="molecule type" value="Genomic_DNA"/>
</dbReference>
<sequence>MASSTTSPPPPSVPRRRGPDVPLPEPVTAALAEVAAAPRLLVATDFDGVLAPFVLDPADARAQPGTLESLRTLAAAPATWAAVVSGRDLATLDRLTGLDGSALTRIGSHGAESSVGTTLPEGTQAAVTALRGHVAAAVAARDPRIRLEHKPTAVVLHTRGLPDDALPVARAIAEEAAAHAGVTHLAGKGVHELSVLRADKGTALRALATTLGVDASVYLGDDVTDEHAFAALGPHDLGIKVGAGETAARARIDACTDVPEVLALLARRRG</sequence>
<dbReference type="PANTHER" id="PTHR43768:SF3">
    <property type="entry name" value="TREHALOSE 6-PHOSPHATE PHOSPHATASE"/>
    <property type="match status" value="1"/>
</dbReference>
<dbReference type="InterPro" id="IPR023214">
    <property type="entry name" value="HAD_sf"/>
</dbReference>
<dbReference type="InterPro" id="IPR036412">
    <property type="entry name" value="HAD-like_sf"/>
</dbReference>
<feature type="region of interest" description="Disordered" evidence="4">
    <location>
        <begin position="1"/>
        <end position="24"/>
    </location>
</feature>
<dbReference type="Proteomes" id="UP000288711">
    <property type="component" value="Unassembled WGS sequence"/>
</dbReference>
<dbReference type="SUPFAM" id="SSF56784">
    <property type="entry name" value="HAD-like"/>
    <property type="match status" value="1"/>
</dbReference>
<proteinExistence type="inferred from homology"/>
<keyword evidence="1 3" id="KW-0378">Hydrolase</keyword>
<dbReference type="UniPathway" id="UPA00299"/>
<keyword evidence="3" id="KW-0479">Metal-binding</keyword>
<dbReference type="OrthoDB" id="9816160at2"/>
<evidence type="ECO:0000256" key="4">
    <source>
        <dbReference type="SAM" id="MobiDB-lite"/>
    </source>
</evidence>
<evidence type="ECO:0000256" key="2">
    <source>
        <dbReference type="ARBA" id="ARBA00024179"/>
    </source>
</evidence>
<comment type="pathway">
    <text evidence="3">Glycan biosynthesis; trehalose biosynthesis.</text>
</comment>
<accession>A0A444B2X1</accession>
<dbReference type="AlphaFoldDB" id="A0A444B2X1"/>
<dbReference type="GO" id="GO:0046872">
    <property type="term" value="F:metal ion binding"/>
    <property type="evidence" value="ECO:0007669"/>
    <property type="project" value="UniProtKB-KW"/>
</dbReference>
<reference evidence="5 6" key="1">
    <citation type="journal article" date="2009" name="Int. J. Syst. Evol. Microbiol.">
        <title>Janibacter hoylei sp. nov., Bacillus isronensis sp. nov. and Bacillus aryabhattai sp. nov., isolated from cryotubes used for collecting air from the upper atmosphere.</title>
        <authorList>
            <person name="Shivaji S."/>
            <person name="Chaturvedi P."/>
            <person name="Begum Z."/>
            <person name="Pindi P.K."/>
            <person name="Manorama R."/>
            <person name="Padmanaban D.A."/>
            <person name="Shouche Y.S."/>
            <person name="Pawar S."/>
            <person name="Vaishampayan P."/>
            <person name="Dutt C.B."/>
            <person name="Datta G.N."/>
            <person name="Manchanda R.K."/>
            <person name="Rao U.R."/>
            <person name="Bhargava P.M."/>
            <person name="Narlikar J.V."/>
        </authorList>
    </citation>
    <scope>NUCLEOTIDE SEQUENCE [LARGE SCALE GENOMIC DNA]</scope>
    <source>
        <strain evidence="5 6">PVAS-1</strain>
    </source>
</reference>
<dbReference type="NCBIfam" id="TIGR00685">
    <property type="entry name" value="T6PP"/>
    <property type="match status" value="1"/>
</dbReference>
<comment type="function">
    <text evidence="2 3">Removes the phosphate from trehalose 6-phosphate to produce free trehalose.</text>
</comment>
<dbReference type="Pfam" id="PF02358">
    <property type="entry name" value="Trehalose_PPase"/>
    <property type="match status" value="1"/>
</dbReference>